<dbReference type="EMBL" id="WEID01000009">
    <property type="protein sequence ID" value="KAB8138979.1"/>
    <property type="molecule type" value="Genomic_DNA"/>
</dbReference>
<sequence length="123" mass="14110">MLLLIIAGLAILALSIQLVYVRYVPIKGIPCLESTNNSDQEIVTLDIRDYQYSFSDEIAHAIVIPVPYLKRYYHEIPARKVHIVATDHLEKNIAIRFLKNKGFEVIGYTITNCKCKKKIENYA</sequence>
<protein>
    <recommendedName>
        <fullName evidence="3">Sulfurtransferase</fullName>
    </recommendedName>
</protein>
<dbReference type="Gene3D" id="3.40.250.10">
    <property type="entry name" value="Rhodanese-like domain"/>
    <property type="match status" value="1"/>
</dbReference>
<dbReference type="OrthoDB" id="2967651at2"/>
<name>A0A7C8L1I0_9BACI</name>
<evidence type="ECO:0000313" key="1">
    <source>
        <dbReference type="EMBL" id="KAB8138979.1"/>
    </source>
</evidence>
<accession>A0A7C8L1I0</accession>
<reference evidence="1 2" key="1">
    <citation type="submission" date="2019-10" db="EMBL/GenBank/DDBJ databases">
        <title>Gracilibacillus sp. nov. isolated from rice seeds.</title>
        <authorList>
            <person name="He S."/>
        </authorList>
    </citation>
    <scope>NUCLEOTIDE SEQUENCE [LARGE SCALE GENOMIC DNA]</scope>
    <source>
        <strain evidence="1 2">TD8</strain>
    </source>
</reference>
<dbReference type="Proteomes" id="UP000480246">
    <property type="component" value="Unassembled WGS sequence"/>
</dbReference>
<gene>
    <name evidence="1" type="ORF">F9U64_02435</name>
</gene>
<evidence type="ECO:0000313" key="2">
    <source>
        <dbReference type="Proteomes" id="UP000480246"/>
    </source>
</evidence>
<dbReference type="RefSeq" id="WP_153401279.1">
    <property type="nucleotide sequence ID" value="NZ_ML762424.1"/>
</dbReference>
<dbReference type="SUPFAM" id="SSF52821">
    <property type="entry name" value="Rhodanese/Cell cycle control phosphatase"/>
    <property type="match status" value="1"/>
</dbReference>
<dbReference type="InterPro" id="IPR036873">
    <property type="entry name" value="Rhodanese-like_dom_sf"/>
</dbReference>
<proteinExistence type="predicted"/>
<organism evidence="1 2">
    <name type="scientific">Gracilibacillus oryzae</name>
    <dbReference type="NCBI Taxonomy" id="1672701"/>
    <lineage>
        <taxon>Bacteria</taxon>
        <taxon>Bacillati</taxon>
        <taxon>Bacillota</taxon>
        <taxon>Bacilli</taxon>
        <taxon>Bacillales</taxon>
        <taxon>Bacillaceae</taxon>
        <taxon>Gracilibacillus</taxon>
    </lineage>
</organism>
<comment type="caution">
    <text evidence="1">The sequence shown here is derived from an EMBL/GenBank/DDBJ whole genome shotgun (WGS) entry which is preliminary data.</text>
</comment>
<evidence type="ECO:0008006" key="3">
    <source>
        <dbReference type="Google" id="ProtNLM"/>
    </source>
</evidence>
<keyword evidence="2" id="KW-1185">Reference proteome</keyword>
<dbReference type="AlphaFoldDB" id="A0A7C8L1I0"/>